<keyword evidence="5 14" id="KW-0812">Transmembrane</keyword>
<dbReference type="InterPro" id="IPR018212">
    <property type="entry name" value="Na/solute_symporter_CS"/>
</dbReference>
<protein>
    <recommendedName>
        <fullName evidence="14">Sodium/proline symporter</fullName>
    </recommendedName>
    <alternativeName>
        <fullName evidence="14">Proline permease</fullName>
    </alternativeName>
</protein>
<comment type="caution">
    <text evidence="15">The sequence shown here is derived from an EMBL/GenBank/DDBJ whole genome shotgun (WGS) entry which is preliminary data.</text>
</comment>
<dbReference type="PANTHER" id="PTHR48086">
    <property type="entry name" value="SODIUM/PROLINE SYMPORTER-RELATED"/>
    <property type="match status" value="1"/>
</dbReference>
<gene>
    <name evidence="15" type="primary">putP</name>
    <name evidence="15" type="ORF">I5677_07860</name>
</gene>
<dbReference type="CDD" id="cd11475">
    <property type="entry name" value="SLC5sbd_PutP"/>
    <property type="match status" value="1"/>
</dbReference>
<dbReference type="Gene3D" id="1.20.1730.10">
    <property type="entry name" value="Sodium/glucose cotransporter"/>
    <property type="match status" value="1"/>
</dbReference>
<dbReference type="GO" id="GO:0005298">
    <property type="term" value="F:proline:sodium symporter activity"/>
    <property type="evidence" value="ECO:0007669"/>
    <property type="project" value="UniProtKB-UniRule"/>
</dbReference>
<keyword evidence="6 14" id="KW-0769">Symport</keyword>
<evidence type="ECO:0000313" key="15">
    <source>
        <dbReference type="EMBL" id="MBH1940800.1"/>
    </source>
</evidence>
<feature type="transmembrane region" description="Helical" evidence="14">
    <location>
        <begin position="386"/>
        <end position="407"/>
    </location>
</feature>
<dbReference type="PROSITE" id="PS00456">
    <property type="entry name" value="NA_SOLUT_SYMP_1"/>
    <property type="match status" value="1"/>
</dbReference>
<dbReference type="InterPro" id="IPR050277">
    <property type="entry name" value="Sodium:Solute_Symporter"/>
</dbReference>
<dbReference type="Proteomes" id="UP000623269">
    <property type="component" value="Unassembled WGS sequence"/>
</dbReference>
<evidence type="ECO:0000256" key="2">
    <source>
        <dbReference type="ARBA" id="ARBA00006434"/>
    </source>
</evidence>
<keyword evidence="16" id="KW-1185">Reference proteome</keyword>
<comment type="catalytic activity">
    <reaction evidence="12">
        <text>L-proline(in) + Na(+)(in) = L-proline(out) + Na(+)(out)</text>
        <dbReference type="Rhea" id="RHEA:28967"/>
        <dbReference type="ChEBI" id="CHEBI:29101"/>
        <dbReference type="ChEBI" id="CHEBI:60039"/>
    </reaction>
</comment>
<keyword evidence="11 14" id="KW-0739">Sodium transport</keyword>
<feature type="transmembrane region" description="Helical" evidence="14">
    <location>
        <begin position="470"/>
        <end position="490"/>
    </location>
</feature>
<proteinExistence type="inferred from homology"/>
<feature type="transmembrane region" description="Helical" evidence="14">
    <location>
        <begin position="55"/>
        <end position="73"/>
    </location>
</feature>
<dbReference type="GO" id="GO:0031402">
    <property type="term" value="F:sodium ion binding"/>
    <property type="evidence" value="ECO:0007669"/>
    <property type="project" value="UniProtKB-UniRule"/>
</dbReference>
<feature type="transmembrane region" description="Helical" evidence="14">
    <location>
        <begin position="167"/>
        <end position="189"/>
    </location>
</feature>
<keyword evidence="3 14" id="KW-0813">Transport</keyword>
<evidence type="ECO:0000256" key="3">
    <source>
        <dbReference type="ARBA" id="ARBA00022448"/>
    </source>
</evidence>
<evidence type="ECO:0000256" key="7">
    <source>
        <dbReference type="ARBA" id="ARBA00022989"/>
    </source>
</evidence>
<dbReference type="InterPro" id="IPR001734">
    <property type="entry name" value="Na/solute_symporter"/>
</dbReference>
<feature type="transmembrane region" description="Helical" evidence="14">
    <location>
        <begin position="240"/>
        <end position="261"/>
    </location>
</feature>
<dbReference type="NCBIfam" id="TIGR00813">
    <property type="entry name" value="sss"/>
    <property type="match status" value="1"/>
</dbReference>
<evidence type="ECO:0000256" key="4">
    <source>
        <dbReference type="ARBA" id="ARBA00022475"/>
    </source>
</evidence>
<dbReference type="InterPro" id="IPR038377">
    <property type="entry name" value="Na/Glc_symporter_sf"/>
</dbReference>
<comment type="similarity">
    <text evidence="2 13">Belongs to the sodium:solute symporter (SSF) (TC 2.A.21) family.</text>
</comment>
<dbReference type="EMBL" id="JAEAGR010000006">
    <property type="protein sequence ID" value="MBH1940800.1"/>
    <property type="molecule type" value="Genomic_DNA"/>
</dbReference>
<evidence type="ECO:0000256" key="6">
    <source>
        <dbReference type="ARBA" id="ARBA00022847"/>
    </source>
</evidence>
<dbReference type="PANTHER" id="PTHR48086:SF3">
    <property type="entry name" value="SODIUM_PROLINE SYMPORTER"/>
    <property type="match status" value="1"/>
</dbReference>
<feature type="transmembrane region" description="Helical" evidence="14">
    <location>
        <begin position="79"/>
        <end position="97"/>
    </location>
</feature>
<keyword evidence="4 14" id="KW-1003">Cell membrane</keyword>
<evidence type="ECO:0000256" key="11">
    <source>
        <dbReference type="ARBA" id="ARBA00023201"/>
    </source>
</evidence>
<evidence type="ECO:0000256" key="12">
    <source>
        <dbReference type="ARBA" id="ARBA00033708"/>
    </source>
</evidence>
<evidence type="ECO:0000256" key="14">
    <source>
        <dbReference type="RuleBase" id="RU366012"/>
    </source>
</evidence>
<evidence type="ECO:0000256" key="1">
    <source>
        <dbReference type="ARBA" id="ARBA00004651"/>
    </source>
</evidence>
<keyword evidence="7 14" id="KW-1133">Transmembrane helix</keyword>
<name>A0A8J7H2L9_9FIRM</name>
<dbReference type="Pfam" id="PF00474">
    <property type="entry name" value="SSF"/>
    <property type="match status" value="1"/>
</dbReference>
<evidence type="ECO:0000256" key="10">
    <source>
        <dbReference type="ARBA" id="ARBA00023136"/>
    </source>
</evidence>
<evidence type="ECO:0000256" key="8">
    <source>
        <dbReference type="ARBA" id="ARBA00023053"/>
    </source>
</evidence>
<dbReference type="InterPro" id="IPR011851">
    <property type="entry name" value="Na/Pro_symporter"/>
</dbReference>
<feature type="transmembrane region" description="Helical" evidence="14">
    <location>
        <begin position="128"/>
        <end position="147"/>
    </location>
</feature>
<sequence>MEQVIHAVVLGLYLSVMLAIGIYFYRRNKSQTDYFLGGRNLNFWVTSMSAQASDMSGWLLMGLPGTAFILTYNNGMAEALWTAIGLSIGTYLNWLFLAKRLRNYSEKAGNSITIPTFLENRFRDKTHLIRTIAAFFIIIFFLIYTAAQFSAGAKLFNAVFGIDYQLALIIGALVIVSYTFLGGFSAVCWTDLIQGILMFFAIVLLPLFAVFKLGGAVETFDLAAALDNATESFGFREWTGIGNGLGVLSIISIAAWGLGYFGQPHILSRFMGIRQAKHIKPARRIAMVWVIVTLFAAVILGVIGKAYISTVVSAEELATMDGERIFIYMTQNLLKGPFAAILAGLLLTAILAAIMSTADSQLLVTSSAISEDIGKKLFGNKVNDKNAIWISRASVLIIAVIAVLIASDPNSSVFDLVSYAWAGFGAAFGPAILISLYWKRMNWQGALAGILSGGLTVLIWRNFIKEFINLYELLPAFVVSAICIVVVSILTSEPGEEIEKEFDEFIKAETE</sequence>
<dbReference type="PROSITE" id="PS50283">
    <property type="entry name" value="NA_SOLUT_SYMP_3"/>
    <property type="match status" value="1"/>
</dbReference>
<evidence type="ECO:0000256" key="5">
    <source>
        <dbReference type="ARBA" id="ARBA00022692"/>
    </source>
</evidence>
<organism evidence="15 16">
    <name type="scientific">Mobilitalea sibirica</name>
    <dbReference type="NCBI Taxonomy" id="1462919"/>
    <lineage>
        <taxon>Bacteria</taxon>
        <taxon>Bacillati</taxon>
        <taxon>Bacillota</taxon>
        <taxon>Clostridia</taxon>
        <taxon>Lachnospirales</taxon>
        <taxon>Lachnospiraceae</taxon>
        <taxon>Mobilitalea</taxon>
    </lineage>
</organism>
<keyword evidence="10 14" id="KW-0472">Membrane</keyword>
<dbReference type="NCBIfam" id="TIGR02121">
    <property type="entry name" value="Na_Pro_sym"/>
    <property type="match status" value="1"/>
</dbReference>
<keyword evidence="9 14" id="KW-0406">Ion transport</keyword>
<dbReference type="GO" id="GO:0015824">
    <property type="term" value="P:proline transport"/>
    <property type="evidence" value="ECO:0007669"/>
    <property type="project" value="UniProtKB-UniRule"/>
</dbReference>
<feature type="transmembrane region" description="Helical" evidence="14">
    <location>
        <begin position="338"/>
        <end position="365"/>
    </location>
</feature>
<keyword evidence="14" id="KW-0029">Amino-acid transport</keyword>
<evidence type="ECO:0000256" key="13">
    <source>
        <dbReference type="RuleBase" id="RU362091"/>
    </source>
</evidence>
<comment type="function">
    <text evidence="14">Catalyzes the sodium-dependent uptake of extracellular L-proline.</text>
</comment>
<reference evidence="15" key="1">
    <citation type="submission" date="2020-12" db="EMBL/GenBank/DDBJ databases">
        <title>M. sibirica DSM 26468T genome.</title>
        <authorList>
            <person name="Thieme N."/>
            <person name="Rettenmaier R."/>
            <person name="Zverlov V."/>
            <person name="Liebl W."/>
        </authorList>
    </citation>
    <scope>NUCLEOTIDE SEQUENCE</scope>
    <source>
        <strain evidence="15">DSM 26468</strain>
    </source>
</reference>
<evidence type="ECO:0000313" key="16">
    <source>
        <dbReference type="Proteomes" id="UP000623269"/>
    </source>
</evidence>
<feature type="transmembrane region" description="Helical" evidence="14">
    <location>
        <begin position="282"/>
        <end position="303"/>
    </location>
</feature>
<evidence type="ECO:0000256" key="9">
    <source>
        <dbReference type="ARBA" id="ARBA00023065"/>
    </source>
</evidence>
<feature type="transmembrane region" description="Helical" evidence="14">
    <location>
        <begin position="6"/>
        <end position="25"/>
    </location>
</feature>
<dbReference type="GO" id="GO:0005886">
    <property type="term" value="C:plasma membrane"/>
    <property type="evidence" value="ECO:0007669"/>
    <property type="project" value="UniProtKB-SubCell"/>
</dbReference>
<keyword evidence="8 14" id="KW-0915">Sodium</keyword>
<accession>A0A8J7H2L9</accession>
<comment type="subcellular location">
    <subcellularLocation>
        <location evidence="1 14">Cell membrane</location>
        <topology evidence="1 14">Multi-pass membrane protein</topology>
    </subcellularLocation>
</comment>
<dbReference type="RefSeq" id="WP_197661021.1">
    <property type="nucleotide sequence ID" value="NZ_JAEAGR010000006.1"/>
</dbReference>
<feature type="transmembrane region" description="Helical" evidence="14">
    <location>
        <begin position="419"/>
        <end position="438"/>
    </location>
</feature>
<feature type="transmembrane region" description="Helical" evidence="14">
    <location>
        <begin position="445"/>
        <end position="464"/>
    </location>
</feature>
<feature type="transmembrane region" description="Helical" evidence="14">
    <location>
        <begin position="196"/>
        <end position="220"/>
    </location>
</feature>
<dbReference type="AlphaFoldDB" id="A0A8J7H2L9"/>